<dbReference type="InterPro" id="IPR025661">
    <property type="entry name" value="Pept_asp_AS"/>
</dbReference>
<evidence type="ECO:0000313" key="9">
    <source>
        <dbReference type="EMBL" id="CAH1227201.1"/>
    </source>
</evidence>
<dbReference type="GO" id="GO:0008234">
    <property type="term" value="F:cysteine-type peptidase activity"/>
    <property type="evidence" value="ECO:0007669"/>
    <property type="project" value="UniProtKB-KW"/>
</dbReference>
<dbReference type="Proteomes" id="UP000838412">
    <property type="component" value="Chromosome 1"/>
</dbReference>
<proteinExistence type="inferred from homology"/>
<keyword evidence="6" id="KW-1015">Disulfide bond</keyword>
<evidence type="ECO:0000256" key="6">
    <source>
        <dbReference type="ARBA" id="ARBA00023157"/>
    </source>
</evidence>
<evidence type="ECO:0000259" key="8">
    <source>
        <dbReference type="SMART" id="SM00848"/>
    </source>
</evidence>
<keyword evidence="10" id="KW-1185">Reference proteome</keyword>
<feature type="domain" description="Peptidase C1A papain C-terminal" evidence="7">
    <location>
        <begin position="188"/>
        <end position="404"/>
    </location>
</feature>
<dbReference type="InterPro" id="IPR013128">
    <property type="entry name" value="Peptidase_C1A"/>
</dbReference>
<dbReference type="FunFam" id="3.90.70.10:FF:000006">
    <property type="entry name" value="Cathepsin S"/>
    <property type="match status" value="1"/>
</dbReference>
<dbReference type="GO" id="GO:0006508">
    <property type="term" value="P:proteolysis"/>
    <property type="evidence" value="ECO:0007669"/>
    <property type="project" value="UniProtKB-KW"/>
</dbReference>
<comment type="similarity">
    <text evidence="1">Belongs to the peptidase C1 family.</text>
</comment>
<dbReference type="InterPro" id="IPR038765">
    <property type="entry name" value="Papain-like_cys_pep_sf"/>
</dbReference>
<keyword evidence="5" id="KW-0865">Zymogen</keyword>
<dbReference type="PRINTS" id="PR00705">
    <property type="entry name" value="PAPAIN"/>
</dbReference>
<dbReference type="PROSITE" id="PS00139">
    <property type="entry name" value="THIOL_PROTEASE_CYS"/>
    <property type="match status" value="1"/>
</dbReference>
<keyword evidence="3" id="KW-0378">Hydrolase</keyword>
<dbReference type="InterPro" id="IPR000169">
    <property type="entry name" value="Pept_cys_AS"/>
</dbReference>
<evidence type="ECO:0000256" key="5">
    <source>
        <dbReference type="ARBA" id="ARBA00023145"/>
    </source>
</evidence>
<dbReference type="SMART" id="SM00645">
    <property type="entry name" value="Pept_C1"/>
    <property type="match status" value="1"/>
</dbReference>
<evidence type="ECO:0000256" key="1">
    <source>
        <dbReference type="ARBA" id="ARBA00008455"/>
    </source>
</evidence>
<dbReference type="Pfam" id="PF08246">
    <property type="entry name" value="Inhibitor_I29"/>
    <property type="match status" value="1"/>
</dbReference>
<evidence type="ECO:0000259" key="7">
    <source>
        <dbReference type="SMART" id="SM00645"/>
    </source>
</evidence>
<dbReference type="InterPro" id="IPR000668">
    <property type="entry name" value="Peptidase_C1A_C"/>
</dbReference>
<dbReference type="EMBL" id="OV696686">
    <property type="protein sequence ID" value="CAH1227201.1"/>
    <property type="molecule type" value="Genomic_DNA"/>
</dbReference>
<reference evidence="9" key="1">
    <citation type="submission" date="2022-01" db="EMBL/GenBank/DDBJ databases">
        <authorList>
            <person name="Braso-Vives M."/>
        </authorList>
    </citation>
    <scope>NUCLEOTIDE SEQUENCE</scope>
</reference>
<dbReference type="AlphaFoldDB" id="A0A8J9YHT6"/>
<keyword evidence="4" id="KW-0788">Thiol protease</keyword>
<evidence type="ECO:0000256" key="2">
    <source>
        <dbReference type="ARBA" id="ARBA00022670"/>
    </source>
</evidence>
<dbReference type="InterPro" id="IPR013201">
    <property type="entry name" value="Prot_inhib_I29"/>
</dbReference>
<dbReference type="SUPFAM" id="SSF54001">
    <property type="entry name" value="Cysteine proteinases"/>
    <property type="match status" value="1"/>
</dbReference>
<gene>
    <name evidence="9" type="primary">CTSL</name>
    <name evidence="9" type="ORF">BLAG_LOCUS428</name>
</gene>
<dbReference type="InterPro" id="IPR039417">
    <property type="entry name" value="Peptidase_C1A_papain-like"/>
</dbReference>
<dbReference type="PROSITE" id="PS00640">
    <property type="entry name" value="THIOL_PROTEASE_ASN"/>
    <property type="match status" value="1"/>
</dbReference>
<protein>
    <submittedName>
        <fullName evidence="9">CTSL protein</fullName>
    </submittedName>
</protein>
<dbReference type="PANTHER" id="PTHR12411">
    <property type="entry name" value="CYSTEINE PROTEASE FAMILY C1-RELATED"/>
    <property type="match status" value="1"/>
</dbReference>
<sequence length="405" mass="45660">MISICSANKARTGAKRHWLGVQGLVKNRRLSLAVFYQPIEEVVLYILYEQYSDPTQSTFGEKTSYGYVLCPRTSFHIKMRLLIFVVCVAVATALDPEWEAFKRLYGKRYESLSEENARHSIFEENNRMVKRHNKEAAMGKHTFFMRINKFSDLTNDEVQKLLMGSGLLQLKKNQQAGEMFESIPDVKVNDTVDWRQKGAVTKVKNQEQCGSCWAFSATGSLEGQHFLKTGKLVSLSEQNLVDCSRKAGNKGCAGGLMDQAFVYIKDNRGIDTEECYPYKAEDHKCHYNASCSGATLRSYHHIFPPHDEKALLRAVGTIGPISVSIDASWGSFYHYSHGIYDEPKCSSTKLIHGVLAVGYGSSNGSDYWLVKNSWGTDWGMEGYIMMSRNKHNQCGIATRAIYPVV</sequence>
<keyword evidence="2" id="KW-0645">Protease</keyword>
<dbReference type="OrthoDB" id="190265at2759"/>
<dbReference type="Gene3D" id="3.90.70.10">
    <property type="entry name" value="Cysteine proteinases"/>
    <property type="match status" value="1"/>
</dbReference>
<feature type="domain" description="Cathepsin propeptide inhibitor" evidence="8">
    <location>
        <begin position="98"/>
        <end position="158"/>
    </location>
</feature>
<evidence type="ECO:0000313" key="10">
    <source>
        <dbReference type="Proteomes" id="UP000838412"/>
    </source>
</evidence>
<name>A0A8J9YHT6_BRALA</name>
<dbReference type="CDD" id="cd02248">
    <property type="entry name" value="Peptidase_C1A"/>
    <property type="match status" value="1"/>
</dbReference>
<organism evidence="9 10">
    <name type="scientific">Branchiostoma lanceolatum</name>
    <name type="common">Common lancelet</name>
    <name type="synonym">Amphioxus lanceolatum</name>
    <dbReference type="NCBI Taxonomy" id="7740"/>
    <lineage>
        <taxon>Eukaryota</taxon>
        <taxon>Metazoa</taxon>
        <taxon>Chordata</taxon>
        <taxon>Cephalochordata</taxon>
        <taxon>Leptocardii</taxon>
        <taxon>Amphioxiformes</taxon>
        <taxon>Branchiostomatidae</taxon>
        <taxon>Branchiostoma</taxon>
    </lineage>
</organism>
<dbReference type="Pfam" id="PF00112">
    <property type="entry name" value="Peptidase_C1"/>
    <property type="match status" value="1"/>
</dbReference>
<evidence type="ECO:0000256" key="3">
    <source>
        <dbReference type="ARBA" id="ARBA00022801"/>
    </source>
</evidence>
<accession>A0A8J9YHT6</accession>
<evidence type="ECO:0000256" key="4">
    <source>
        <dbReference type="ARBA" id="ARBA00022807"/>
    </source>
</evidence>
<dbReference type="SMART" id="SM00848">
    <property type="entry name" value="Inhibitor_I29"/>
    <property type="match status" value="1"/>
</dbReference>